<dbReference type="Proteomes" id="UP001558613">
    <property type="component" value="Unassembled WGS sequence"/>
</dbReference>
<accession>A0ABR3N4Q3</accession>
<reference evidence="1 2" key="1">
    <citation type="submission" date="2023-09" db="EMBL/GenBank/DDBJ databases">
        <authorList>
            <person name="Wang M."/>
        </authorList>
    </citation>
    <scope>NUCLEOTIDE SEQUENCE [LARGE SCALE GENOMIC DNA]</scope>
    <source>
        <strain evidence="1">GT-2023</strain>
        <tissue evidence="1">Liver</tissue>
    </source>
</reference>
<name>A0ABR3N4Q3_9TELE</name>
<sequence length="99" mass="11524">MGVVDQCPIPCYPKSHIPRRTAGVPTLGWAEIHPRYPDRRHLSPPQRNPHRKFTFPESIRRPFFQTWISDRLIGNGNQAHTHFACSAFAKVFIRELKHV</sequence>
<comment type="caution">
    <text evidence="1">The sequence shown here is derived from an EMBL/GenBank/DDBJ whole genome shotgun (WGS) entry which is preliminary data.</text>
</comment>
<evidence type="ECO:0000313" key="2">
    <source>
        <dbReference type="Proteomes" id="UP001558613"/>
    </source>
</evidence>
<dbReference type="EMBL" id="JAYMGO010000007">
    <property type="protein sequence ID" value="KAL1271905.1"/>
    <property type="molecule type" value="Genomic_DNA"/>
</dbReference>
<keyword evidence="2" id="KW-1185">Reference proteome</keyword>
<gene>
    <name evidence="1" type="ORF">QQF64_030921</name>
</gene>
<protein>
    <submittedName>
        <fullName evidence="1">Uncharacterized protein</fullName>
    </submittedName>
</protein>
<organism evidence="1 2">
    <name type="scientific">Cirrhinus molitorella</name>
    <name type="common">mud carp</name>
    <dbReference type="NCBI Taxonomy" id="172907"/>
    <lineage>
        <taxon>Eukaryota</taxon>
        <taxon>Metazoa</taxon>
        <taxon>Chordata</taxon>
        <taxon>Craniata</taxon>
        <taxon>Vertebrata</taxon>
        <taxon>Euteleostomi</taxon>
        <taxon>Actinopterygii</taxon>
        <taxon>Neopterygii</taxon>
        <taxon>Teleostei</taxon>
        <taxon>Ostariophysi</taxon>
        <taxon>Cypriniformes</taxon>
        <taxon>Cyprinidae</taxon>
        <taxon>Labeoninae</taxon>
        <taxon>Labeonini</taxon>
        <taxon>Cirrhinus</taxon>
    </lineage>
</organism>
<proteinExistence type="predicted"/>
<evidence type="ECO:0000313" key="1">
    <source>
        <dbReference type="EMBL" id="KAL1271905.1"/>
    </source>
</evidence>